<reference evidence="2 3" key="1">
    <citation type="journal article" date="2020" name="bioRxiv">
        <title>Sequence and annotation of 42 cannabis genomes reveals extensive copy number variation in cannabinoid synthesis and pathogen resistance genes.</title>
        <authorList>
            <person name="Mckernan K.J."/>
            <person name="Helbert Y."/>
            <person name="Kane L.T."/>
            <person name="Ebling H."/>
            <person name="Zhang L."/>
            <person name="Liu B."/>
            <person name="Eaton Z."/>
            <person name="Mclaughlin S."/>
            <person name="Kingan S."/>
            <person name="Baybayan P."/>
            <person name="Concepcion G."/>
            <person name="Jordan M."/>
            <person name="Riva A."/>
            <person name="Barbazuk W."/>
            <person name="Harkins T."/>
        </authorList>
    </citation>
    <scope>NUCLEOTIDE SEQUENCE [LARGE SCALE GENOMIC DNA]</scope>
    <source>
        <strain evidence="3">cv. Jamaican Lion 4</strain>
        <tissue evidence="2">Leaf</tissue>
    </source>
</reference>
<evidence type="ECO:0000259" key="1">
    <source>
        <dbReference type="Pfam" id="PF13456"/>
    </source>
</evidence>
<dbReference type="AlphaFoldDB" id="A0A7J6GPW9"/>
<proteinExistence type="predicted"/>
<dbReference type="InterPro" id="IPR052929">
    <property type="entry name" value="RNase_H-like_EbsB-rel"/>
</dbReference>
<evidence type="ECO:0000313" key="3">
    <source>
        <dbReference type="Proteomes" id="UP000525078"/>
    </source>
</evidence>
<dbReference type="GO" id="GO:0004523">
    <property type="term" value="F:RNA-DNA hybrid ribonuclease activity"/>
    <property type="evidence" value="ECO:0007669"/>
    <property type="project" value="InterPro"/>
</dbReference>
<dbReference type="InterPro" id="IPR044730">
    <property type="entry name" value="RNase_H-like_dom_plant"/>
</dbReference>
<protein>
    <recommendedName>
        <fullName evidence="1">RNase H type-1 domain-containing protein</fullName>
    </recommendedName>
</protein>
<dbReference type="Pfam" id="PF13456">
    <property type="entry name" value="RVT_3"/>
    <property type="match status" value="1"/>
</dbReference>
<name>A0A7J6GPW9_CANSA</name>
<gene>
    <name evidence="2" type="ORF">F8388_010560</name>
</gene>
<dbReference type="InterPro" id="IPR012337">
    <property type="entry name" value="RNaseH-like_sf"/>
</dbReference>
<evidence type="ECO:0000313" key="2">
    <source>
        <dbReference type="EMBL" id="KAF4384962.1"/>
    </source>
</evidence>
<dbReference type="InterPro" id="IPR002156">
    <property type="entry name" value="RNaseH_domain"/>
</dbReference>
<dbReference type="PANTHER" id="PTHR47074">
    <property type="entry name" value="BNAC02G40300D PROTEIN"/>
    <property type="match status" value="1"/>
</dbReference>
<organism evidence="2 3">
    <name type="scientific">Cannabis sativa</name>
    <name type="common">Hemp</name>
    <name type="synonym">Marijuana</name>
    <dbReference type="NCBI Taxonomy" id="3483"/>
    <lineage>
        <taxon>Eukaryota</taxon>
        <taxon>Viridiplantae</taxon>
        <taxon>Streptophyta</taxon>
        <taxon>Embryophyta</taxon>
        <taxon>Tracheophyta</taxon>
        <taxon>Spermatophyta</taxon>
        <taxon>Magnoliopsida</taxon>
        <taxon>eudicotyledons</taxon>
        <taxon>Gunneridae</taxon>
        <taxon>Pentapetalae</taxon>
        <taxon>rosids</taxon>
        <taxon>fabids</taxon>
        <taxon>Rosales</taxon>
        <taxon>Cannabaceae</taxon>
        <taxon>Cannabis</taxon>
    </lineage>
</organism>
<dbReference type="InterPro" id="IPR036397">
    <property type="entry name" value="RNaseH_sf"/>
</dbReference>
<feature type="domain" description="RNase H type-1" evidence="1">
    <location>
        <begin position="158"/>
        <end position="272"/>
    </location>
</feature>
<dbReference type="EMBL" id="JAATIP010000046">
    <property type="protein sequence ID" value="KAF4384962.1"/>
    <property type="molecule type" value="Genomic_DNA"/>
</dbReference>
<dbReference type="SUPFAM" id="SSF53098">
    <property type="entry name" value="Ribonuclease H-like"/>
    <property type="match status" value="1"/>
</dbReference>
<sequence>MHAKTWGALKLEERNLNVIMGKHERYLYQRSRAVWMKSGDKNSKKFHHKASSRKKKNKITEILSSHGVWKKKQSDISEENISSRVFDLFVMVSRQLWYSRNLSMHNNFSPKYGDVIEVAINILDEYQSHNGKTDLKNIQQAADGQLWIPPEARKLVINVDASIDNSNHSSSVGGIVRDHHGRCYNSLPPLVAELKEIKEAISIAKDANINDFYIQSDCQNAISTVKNMATLGRDMEFLVDNIKKGLALSRCLGVIYVPRLCNRMAHCIVKNALLVKDFTIWEGGFTSVVYHAFMADLAFP</sequence>
<comment type="caution">
    <text evidence="2">The sequence shown here is derived from an EMBL/GenBank/DDBJ whole genome shotgun (WGS) entry which is preliminary data.</text>
</comment>
<dbReference type="Gene3D" id="3.30.420.10">
    <property type="entry name" value="Ribonuclease H-like superfamily/Ribonuclease H"/>
    <property type="match status" value="1"/>
</dbReference>
<accession>A0A7J6GPW9</accession>
<dbReference type="GO" id="GO:0003676">
    <property type="term" value="F:nucleic acid binding"/>
    <property type="evidence" value="ECO:0007669"/>
    <property type="project" value="InterPro"/>
</dbReference>
<dbReference type="PANTHER" id="PTHR47074:SF48">
    <property type="entry name" value="POLYNUCLEOTIDYL TRANSFERASE, RIBONUCLEASE H-LIKE SUPERFAMILY PROTEIN"/>
    <property type="match status" value="1"/>
</dbReference>
<dbReference type="CDD" id="cd06222">
    <property type="entry name" value="RNase_H_like"/>
    <property type="match status" value="1"/>
</dbReference>
<dbReference type="Proteomes" id="UP000525078">
    <property type="component" value="Unassembled WGS sequence"/>
</dbReference>